<dbReference type="InterPro" id="IPR002933">
    <property type="entry name" value="Peptidase_M20"/>
</dbReference>
<evidence type="ECO:0000259" key="6">
    <source>
        <dbReference type="Pfam" id="PF07687"/>
    </source>
</evidence>
<dbReference type="SUPFAM" id="SSF55031">
    <property type="entry name" value="Bacterial exopeptidase dimerisation domain"/>
    <property type="match status" value="1"/>
</dbReference>
<dbReference type="PANTHER" id="PTHR45962">
    <property type="entry name" value="N-FATTY-ACYL-AMINO ACID SYNTHASE/HYDROLASE PM20D1"/>
    <property type="match status" value="1"/>
</dbReference>
<dbReference type="InterPro" id="IPR047177">
    <property type="entry name" value="Pept_M20A"/>
</dbReference>
<evidence type="ECO:0000256" key="2">
    <source>
        <dbReference type="ARBA" id="ARBA00022670"/>
    </source>
</evidence>
<dbReference type="Gene3D" id="1.10.150.900">
    <property type="match status" value="1"/>
</dbReference>
<keyword evidence="4" id="KW-0378">Hydrolase</keyword>
<dbReference type="Gene3D" id="3.40.630.10">
    <property type="entry name" value="Zn peptidases"/>
    <property type="match status" value="1"/>
</dbReference>
<dbReference type="SUPFAM" id="SSF53187">
    <property type="entry name" value="Zn-dependent exopeptidases"/>
    <property type="match status" value="1"/>
</dbReference>
<dbReference type="InterPro" id="IPR001261">
    <property type="entry name" value="ArgE/DapE_CS"/>
</dbReference>
<protein>
    <submittedName>
        <fullName evidence="7">M20/M25/M40 family metallo-hydrolase</fullName>
    </submittedName>
</protein>
<dbReference type="Proteomes" id="UP001226434">
    <property type="component" value="Unassembled WGS sequence"/>
</dbReference>
<evidence type="ECO:0000313" key="8">
    <source>
        <dbReference type="Proteomes" id="UP001226434"/>
    </source>
</evidence>
<dbReference type="RefSeq" id="WP_282335618.1">
    <property type="nucleotide sequence ID" value="NZ_JASBRG010000007.1"/>
</dbReference>
<dbReference type="PROSITE" id="PS00759">
    <property type="entry name" value="ARGE_DAPE_CPG2_2"/>
    <property type="match status" value="1"/>
</dbReference>
<comment type="similarity">
    <text evidence="1">Belongs to the peptidase M20A family.</text>
</comment>
<evidence type="ECO:0000256" key="3">
    <source>
        <dbReference type="ARBA" id="ARBA00022723"/>
    </source>
</evidence>
<dbReference type="InterPro" id="IPR036264">
    <property type="entry name" value="Bact_exopeptidase_dim_dom"/>
</dbReference>
<dbReference type="PROSITE" id="PS00758">
    <property type="entry name" value="ARGE_DAPE_CPG2_1"/>
    <property type="match status" value="1"/>
</dbReference>
<gene>
    <name evidence="7" type="ORF">QJ048_17060</name>
</gene>
<evidence type="ECO:0000313" key="7">
    <source>
        <dbReference type="EMBL" id="MDI3321508.1"/>
    </source>
</evidence>
<keyword evidence="2" id="KW-0645">Protease</keyword>
<accession>A0ABT6RG43</accession>
<keyword evidence="3" id="KW-0479">Metal-binding</keyword>
<dbReference type="EMBL" id="JASBRG010000007">
    <property type="protein sequence ID" value="MDI3321508.1"/>
    <property type="molecule type" value="Genomic_DNA"/>
</dbReference>
<keyword evidence="8" id="KW-1185">Reference proteome</keyword>
<evidence type="ECO:0000256" key="1">
    <source>
        <dbReference type="ARBA" id="ARBA00006247"/>
    </source>
</evidence>
<dbReference type="Gene3D" id="3.30.70.360">
    <property type="match status" value="1"/>
</dbReference>
<organism evidence="7 8">
    <name type="scientific">Pinibacter soli</name>
    <dbReference type="NCBI Taxonomy" id="3044211"/>
    <lineage>
        <taxon>Bacteria</taxon>
        <taxon>Pseudomonadati</taxon>
        <taxon>Bacteroidota</taxon>
        <taxon>Chitinophagia</taxon>
        <taxon>Chitinophagales</taxon>
        <taxon>Chitinophagaceae</taxon>
        <taxon>Pinibacter</taxon>
    </lineage>
</organism>
<reference evidence="7 8" key="1">
    <citation type="submission" date="2023-05" db="EMBL/GenBank/DDBJ databases">
        <title>Genome sequence of Pinibacter sp. MAH-24.</title>
        <authorList>
            <person name="Huq M.A."/>
        </authorList>
    </citation>
    <scope>NUCLEOTIDE SEQUENCE [LARGE SCALE GENOMIC DNA]</scope>
    <source>
        <strain evidence="7 8">MAH-24</strain>
    </source>
</reference>
<evidence type="ECO:0000256" key="5">
    <source>
        <dbReference type="ARBA" id="ARBA00022833"/>
    </source>
</evidence>
<comment type="caution">
    <text evidence="7">The sequence shown here is derived from an EMBL/GenBank/DDBJ whole genome shotgun (WGS) entry which is preliminary data.</text>
</comment>
<feature type="domain" description="Peptidase M20 dimerisation" evidence="6">
    <location>
        <begin position="258"/>
        <end position="399"/>
    </location>
</feature>
<dbReference type="PANTHER" id="PTHR45962:SF1">
    <property type="entry name" value="N-FATTY-ACYL-AMINO ACID SYNTHASE_HYDROLASE PM20D1"/>
    <property type="match status" value="1"/>
</dbReference>
<evidence type="ECO:0000256" key="4">
    <source>
        <dbReference type="ARBA" id="ARBA00022801"/>
    </source>
</evidence>
<sequence length="503" mass="55671">MSLLVLLVILVVIVLVKTKLYPFTKNTNTQSSYFVTDTSTAELKRFAGGIRIPTVSNSNYSQTNFKPFDDFKTYLRQTFPLAYQTMDTATINNYGLVFHWKGKNPALKPVLFLSHYDVVPVNGYGPSSDTTKTVIFHINDKPAEPVNTVQKDWEYPPFSGAVAHGRIYGRGTIDMKCMLFGIIEASTQLISKGFQPNRDIYFAFGHDEEVSGANGAGKIAAYFQANKIEFDAVYDEGGIVAAPGIAGIGKPIALIGSSEKGFLTLKIKVKGTGGHSSMPPRNSSLVQAAEIIQQLENEQLKPDIIPPVENFLTNVGGEMSFVSQVGIANQWLLKPLLIKTLTKAPNTNALVRTTTAVTMAKGSDAENVLPTISEVTVNFRLLPGTTVADVVYHAKKICKPYQTEIDTIAAREASGISPVPSEGYDNMKRNIERLYPSAIITPYLTIAATDAYKYQSVSKNIYRFLPLEINEYEQKIIHGYNEYISIENYRRLIDYFKGMMEAE</sequence>
<keyword evidence="5" id="KW-0862">Zinc</keyword>
<name>A0ABT6RG43_9BACT</name>
<dbReference type="InterPro" id="IPR011650">
    <property type="entry name" value="Peptidase_M20_dimer"/>
</dbReference>
<dbReference type="Pfam" id="PF07687">
    <property type="entry name" value="M20_dimer"/>
    <property type="match status" value="1"/>
</dbReference>
<proteinExistence type="inferred from homology"/>
<dbReference type="Pfam" id="PF01546">
    <property type="entry name" value="Peptidase_M20"/>
    <property type="match status" value="1"/>
</dbReference>